<dbReference type="InterPro" id="IPR018649">
    <property type="entry name" value="SHOCT"/>
</dbReference>
<organism evidence="2 3">
    <name type="scientific">Isoptericola hypogeus</name>
    <dbReference type="NCBI Taxonomy" id="300179"/>
    <lineage>
        <taxon>Bacteria</taxon>
        <taxon>Bacillati</taxon>
        <taxon>Actinomycetota</taxon>
        <taxon>Actinomycetes</taxon>
        <taxon>Micrococcales</taxon>
        <taxon>Promicromonosporaceae</taxon>
        <taxon>Isoptericola</taxon>
    </lineage>
</organism>
<dbReference type="RefSeq" id="WP_344250005.1">
    <property type="nucleotide sequence ID" value="NZ_BAAAPM010000008.1"/>
</dbReference>
<evidence type="ECO:0000259" key="1">
    <source>
        <dbReference type="Pfam" id="PF09851"/>
    </source>
</evidence>
<proteinExistence type="predicted"/>
<dbReference type="Pfam" id="PF09851">
    <property type="entry name" value="SHOCT"/>
    <property type="match status" value="1"/>
</dbReference>
<keyword evidence="3" id="KW-1185">Reference proteome</keyword>
<comment type="caution">
    <text evidence="2">The sequence shown here is derived from an EMBL/GenBank/DDBJ whole genome shotgun (WGS) entry which is preliminary data.</text>
</comment>
<feature type="domain" description="SHOCT" evidence="1">
    <location>
        <begin position="93"/>
        <end position="120"/>
    </location>
</feature>
<protein>
    <recommendedName>
        <fullName evidence="1">SHOCT domain-containing protein</fullName>
    </recommendedName>
</protein>
<dbReference type="Proteomes" id="UP001501138">
    <property type="component" value="Unassembled WGS sequence"/>
</dbReference>
<accession>A0ABN2JSL9</accession>
<sequence>MPPMRRMGRPGLIGTMARTAVITGTATATSRAMNRRAAGREQQQYEAQQYQAQQQQQQAYAQQQAMAQQAAAEQAAAQPAQVTTGPGQDDLIAQLKQLGDLKAAGVLSDAEFAAAKAKLLG</sequence>
<evidence type="ECO:0000313" key="2">
    <source>
        <dbReference type="EMBL" id="GAA1737011.1"/>
    </source>
</evidence>
<reference evidence="2 3" key="1">
    <citation type="journal article" date="2019" name="Int. J. Syst. Evol. Microbiol.">
        <title>The Global Catalogue of Microorganisms (GCM) 10K type strain sequencing project: providing services to taxonomists for standard genome sequencing and annotation.</title>
        <authorList>
            <consortium name="The Broad Institute Genomics Platform"/>
            <consortium name="The Broad Institute Genome Sequencing Center for Infectious Disease"/>
            <person name="Wu L."/>
            <person name="Ma J."/>
        </authorList>
    </citation>
    <scope>NUCLEOTIDE SEQUENCE [LARGE SCALE GENOMIC DNA]</scope>
    <source>
        <strain evidence="2 3">JCM 15589</strain>
    </source>
</reference>
<name>A0ABN2JSL9_9MICO</name>
<evidence type="ECO:0000313" key="3">
    <source>
        <dbReference type="Proteomes" id="UP001501138"/>
    </source>
</evidence>
<gene>
    <name evidence="2" type="ORF">GCM10009809_35250</name>
</gene>
<dbReference type="EMBL" id="BAAAPM010000008">
    <property type="protein sequence ID" value="GAA1737011.1"/>
    <property type="molecule type" value="Genomic_DNA"/>
</dbReference>